<proteinExistence type="predicted"/>
<evidence type="ECO:0000313" key="3">
    <source>
        <dbReference type="Proteomes" id="UP000000763"/>
    </source>
</evidence>
<keyword evidence="1" id="KW-0472">Membrane</keyword>
<gene>
    <name evidence="2" type="primary">OSJNBb0075E08.31</name>
</gene>
<keyword evidence="1" id="KW-0812">Transmembrane</keyword>
<accession>Q6EQU9</accession>
<reference evidence="3" key="2">
    <citation type="journal article" date="2008" name="Nucleic Acids Res.">
        <title>The rice annotation project database (RAP-DB): 2008 update.</title>
        <authorList>
            <consortium name="The rice annotation project (RAP)"/>
        </authorList>
    </citation>
    <scope>GENOME REANNOTATION</scope>
    <source>
        <strain evidence="3">cv. Nipponbare</strain>
    </source>
</reference>
<dbReference type="Proteomes" id="UP000000763">
    <property type="component" value="Chromosome 2"/>
</dbReference>
<sequence>MRELLLEVCVEVKRVKFLYRLPMTVVAVGMVGIALQPSLGSDPCRPAKTWIQRYQGRFGQTRGRPILAQNRQVAS</sequence>
<evidence type="ECO:0000313" key="2">
    <source>
        <dbReference type="EMBL" id="BAD28971.1"/>
    </source>
</evidence>
<protein>
    <submittedName>
        <fullName evidence="2">Uncharacterized protein</fullName>
    </submittedName>
</protein>
<dbReference type="EMBL" id="AP005653">
    <property type="protein sequence ID" value="BAD28971.1"/>
    <property type="molecule type" value="Genomic_DNA"/>
</dbReference>
<name>Q6EQU9_ORYSJ</name>
<organism evidence="2 3">
    <name type="scientific">Oryza sativa subsp. japonica</name>
    <name type="common">Rice</name>
    <dbReference type="NCBI Taxonomy" id="39947"/>
    <lineage>
        <taxon>Eukaryota</taxon>
        <taxon>Viridiplantae</taxon>
        <taxon>Streptophyta</taxon>
        <taxon>Embryophyta</taxon>
        <taxon>Tracheophyta</taxon>
        <taxon>Spermatophyta</taxon>
        <taxon>Magnoliopsida</taxon>
        <taxon>Liliopsida</taxon>
        <taxon>Poales</taxon>
        <taxon>Poaceae</taxon>
        <taxon>BOP clade</taxon>
        <taxon>Oryzoideae</taxon>
        <taxon>Oryzeae</taxon>
        <taxon>Oryzinae</taxon>
        <taxon>Oryza</taxon>
        <taxon>Oryza sativa</taxon>
    </lineage>
</organism>
<reference evidence="3" key="1">
    <citation type="journal article" date="2005" name="Nature">
        <title>The map-based sequence of the rice genome.</title>
        <authorList>
            <consortium name="International rice genome sequencing project (IRGSP)"/>
            <person name="Matsumoto T."/>
            <person name="Wu J."/>
            <person name="Kanamori H."/>
            <person name="Katayose Y."/>
            <person name="Fujisawa M."/>
            <person name="Namiki N."/>
            <person name="Mizuno H."/>
            <person name="Yamamoto K."/>
            <person name="Antonio B.A."/>
            <person name="Baba T."/>
            <person name="Sakata K."/>
            <person name="Nagamura Y."/>
            <person name="Aoki H."/>
            <person name="Arikawa K."/>
            <person name="Arita K."/>
            <person name="Bito T."/>
            <person name="Chiden Y."/>
            <person name="Fujitsuka N."/>
            <person name="Fukunaka R."/>
            <person name="Hamada M."/>
            <person name="Harada C."/>
            <person name="Hayashi A."/>
            <person name="Hijishita S."/>
            <person name="Honda M."/>
            <person name="Hosokawa S."/>
            <person name="Ichikawa Y."/>
            <person name="Idonuma A."/>
            <person name="Iijima M."/>
            <person name="Ikeda M."/>
            <person name="Ikeno M."/>
            <person name="Ito K."/>
            <person name="Ito S."/>
            <person name="Ito T."/>
            <person name="Ito Y."/>
            <person name="Ito Y."/>
            <person name="Iwabuchi A."/>
            <person name="Kamiya K."/>
            <person name="Karasawa W."/>
            <person name="Kurita K."/>
            <person name="Katagiri S."/>
            <person name="Kikuta A."/>
            <person name="Kobayashi H."/>
            <person name="Kobayashi N."/>
            <person name="Machita K."/>
            <person name="Maehara T."/>
            <person name="Masukawa M."/>
            <person name="Mizubayashi T."/>
            <person name="Mukai Y."/>
            <person name="Nagasaki H."/>
            <person name="Nagata Y."/>
            <person name="Naito S."/>
            <person name="Nakashima M."/>
            <person name="Nakama Y."/>
            <person name="Nakamichi Y."/>
            <person name="Nakamura M."/>
            <person name="Meguro A."/>
            <person name="Negishi M."/>
            <person name="Ohta I."/>
            <person name="Ohta T."/>
            <person name="Okamoto M."/>
            <person name="Ono N."/>
            <person name="Saji S."/>
            <person name="Sakaguchi M."/>
            <person name="Sakai K."/>
            <person name="Shibata M."/>
            <person name="Shimokawa T."/>
            <person name="Song J."/>
            <person name="Takazaki Y."/>
            <person name="Terasawa K."/>
            <person name="Tsugane M."/>
            <person name="Tsuji K."/>
            <person name="Ueda S."/>
            <person name="Waki K."/>
            <person name="Yamagata H."/>
            <person name="Yamamoto M."/>
            <person name="Yamamoto S."/>
            <person name="Yamane H."/>
            <person name="Yoshiki S."/>
            <person name="Yoshihara R."/>
            <person name="Yukawa K."/>
            <person name="Zhong H."/>
            <person name="Yano M."/>
            <person name="Yuan Q."/>
            <person name="Ouyang S."/>
            <person name="Liu J."/>
            <person name="Jones K.M."/>
            <person name="Gansberger K."/>
            <person name="Moffat K."/>
            <person name="Hill J."/>
            <person name="Bera J."/>
            <person name="Fadrosh D."/>
            <person name="Jin S."/>
            <person name="Johri S."/>
            <person name="Kim M."/>
            <person name="Overton L."/>
            <person name="Reardon M."/>
            <person name="Tsitrin T."/>
            <person name="Vuong H."/>
            <person name="Weaver B."/>
            <person name="Ciecko A."/>
            <person name="Tallon L."/>
            <person name="Jackson J."/>
            <person name="Pai G."/>
            <person name="Aken S.V."/>
            <person name="Utterback T."/>
            <person name="Reidmuller S."/>
            <person name="Feldblyum T."/>
            <person name="Hsiao J."/>
            <person name="Zismann V."/>
            <person name="Iobst S."/>
            <person name="de Vazeille A.R."/>
            <person name="Buell C.R."/>
            <person name="Ying K."/>
            <person name="Li Y."/>
            <person name="Lu T."/>
            <person name="Huang Y."/>
            <person name="Zhao Q."/>
            <person name="Feng Q."/>
            <person name="Zhang L."/>
            <person name="Zhu J."/>
            <person name="Weng Q."/>
            <person name="Mu J."/>
            <person name="Lu Y."/>
            <person name="Fan D."/>
            <person name="Liu Y."/>
            <person name="Guan J."/>
            <person name="Zhang Y."/>
            <person name="Yu S."/>
            <person name="Liu X."/>
            <person name="Zhang Y."/>
            <person name="Hong G."/>
            <person name="Han B."/>
            <person name="Choisne N."/>
            <person name="Demange N."/>
            <person name="Orjeda G."/>
            <person name="Samain S."/>
            <person name="Cattolico L."/>
            <person name="Pelletier E."/>
            <person name="Couloux A."/>
            <person name="Segurens B."/>
            <person name="Wincker P."/>
            <person name="D'Hont A."/>
            <person name="Scarpelli C."/>
            <person name="Weissenbach J."/>
            <person name="Salanoubat M."/>
            <person name="Quetier F."/>
            <person name="Yu Y."/>
            <person name="Kim H.R."/>
            <person name="Rambo T."/>
            <person name="Currie J."/>
            <person name="Collura K."/>
            <person name="Luo M."/>
            <person name="Yang T."/>
            <person name="Ammiraju J.S.S."/>
            <person name="Engler F."/>
            <person name="Soderlund C."/>
            <person name="Wing R.A."/>
            <person name="Palmer L.E."/>
            <person name="de la Bastide M."/>
            <person name="Spiegel L."/>
            <person name="Nascimento L."/>
            <person name="Zutavern T."/>
            <person name="O'Shaughnessy A."/>
            <person name="Dike S."/>
            <person name="Dedhia N."/>
            <person name="Preston R."/>
            <person name="Balija V."/>
            <person name="McCombie W.R."/>
            <person name="Chow T."/>
            <person name="Chen H."/>
            <person name="Chung M."/>
            <person name="Chen C."/>
            <person name="Shaw J."/>
            <person name="Wu H."/>
            <person name="Hsiao K."/>
            <person name="Chao Y."/>
            <person name="Chu M."/>
            <person name="Cheng C."/>
            <person name="Hour A."/>
            <person name="Lee P."/>
            <person name="Lin S."/>
            <person name="Lin Y."/>
            <person name="Liou J."/>
            <person name="Liu S."/>
            <person name="Hsing Y."/>
            <person name="Raghuvanshi S."/>
            <person name="Mohanty A."/>
            <person name="Bharti A.K."/>
            <person name="Gaur A."/>
            <person name="Gupta V."/>
            <person name="Kumar D."/>
            <person name="Ravi V."/>
            <person name="Vij S."/>
            <person name="Kapur A."/>
            <person name="Khurana P."/>
            <person name="Khurana P."/>
            <person name="Khurana J.P."/>
            <person name="Tyagi A.K."/>
            <person name="Gaikwad K."/>
            <person name="Singh A."/>
            <person name="Dalal V."/>
            <person name="Srivastava S."/>
            <person name="Dixit A."/>
            <person name="Pal A.K."/>
            <person name="Ghazi I.A."/>
            <person name="Yadav M."/>
            <person name="Pandit A."/>
            <person name="Bhargava A."/>
            <person name="Sureshbabu K."/>
            <person name="Batra K."/>
            <person name="Sharma T.R."/>
            <person name="Mohapatra T."/>
            <person name="Singh N.K."/>
            <person name="Messing J."/>
            <person name="Nelson A.B."/>
            <person name="Fuks G."/>
            <person name="Kavchok S."/>
            <person name="Keizer G."/>
            <person name="Linton E."/>
            <person name="Llaca V."/>
            <person name="Song R."/>
            <person name="Tanyolac B."/>
            <person name="Young S."/>
            <person name="Ho-Il K."/>
            <person name="Hahn J.H."/>
            <person name="Sangsakoo G."/>
            <person name="Vanavichit A."/>
            <person name="de Mattos Luiz.A.T."/>
            <person name="Zimmer P.D."/>
            <person name="Malone G."/>
            <person name="Dellagostin O."/>
            <person name="de Oliveira A.C."/>
            <person name="Bevan M."/>
            <person name="Bancroft I."/>
            <person name="Minx P."/>
            <person name="Cordum H."/>
            <person name="Wilson R."/>
            <person name="Cheng Z."/>
            <person name="Jin W."/>
            <person name="Jiang J."/>
            <person name="Leong S.A."/>
            <person name="Iwama H."/>
            <person name="Gojobori T."/>
            <person name="Itoh T."/>
            <person name="Niimura Y."/>
            <person name="Fujii Y."/>
            <person name="Habara T."/>
            <person name="Sakai H."/>
            <person name="Sato Y."/>
            <person name="Wilson G."/>
            <person name="Kumar K."/>
            <person name="McCouch S."/>
            <person name="Juretic N."/>
            <person name="Hoen D."/>
            <person name="Wright S."/>
            <person name="Bruskiewich R."/>
            <person name="Bureau T."/>
            <person name="Miyao A."/>
            <person name="Hirochika H."/>
            <person name="Nishikawa T."/>
            <person name="Kadowaki K."/>
            <person name="Sugiura M."/>
            <person name="Burr B."/>
            <person name="Sasaki T."/>
        </authorList>
    </citation>
    <scope>NUCLEOTIDE SEQUENCE [LARGE SCALE GENOMIC DNA]</scope>
    <source>
        <strain evidence="3">cv. Nipponbare</strain>
    </source>
</reference>
<keyword evidence="1" id="KW-1133">Transmembrane helix</keyword>
<dbReference type="AlphaFoldDB" id="Q6EQU9"/>
<feature type="transmembrane region" description="Helical" evidence="1">
    <location>
        <begin position="21"/>
        <end position="39"/>
    </location>
</feature>
<evidence type="ECO:0000256" key="1">
    <source>
        <dbReference type="SAM" id="Phobius"/>
    </source>
</evidence>